<keyword evidence="3" id="KW-0238">DNA-binding</keyword>
<dbReference type="PRINTS" id="PR00039">
    <property type="entry name" value="HTHLYSR"/>
</dbReference>
<evidence type="ECO:0000259" key="5">
    <source>
        <dbReference type="PROSITE" id="PS50931"/>
    </source>
</evidence>
<dbReference type="GO" id="GO:0000976">
    <property type="term" value="F:transcription cis-regulatory region binding"/>
    <property type="evidence" value="ECO:0007669"/>
    <property type="project" value="TreeGrafter"/>
</dbReference>
<reference evidence="6 7" key="1">
    <citation type="submission" date="2016-06" db="EMBL/GenBank/DDBJ databases">
        <title>Genome sequence of endosymbiont of Candidatus Endolucinida thiodiazotropha.</title>
        <authorList>
            <person name="Poehlein A."/>
            <person name="Koenig S."/>
            <person name="Heiden S.E."/>
            <person name="Thuermer A."/>
            <person name="Voget S."/>
            <person name="Daniel R."/>
            <person name="Markert S."/>
            <person name="Gros O."/>
            <person name="Schweder T."/>
        </authorList>
    </citation>
    <scope>NUCLEOTIDE SEQUENCE [LARGE SCALE GENOMIC DNA]</scope>
    <source>
        <strain evidence="6 7">COS</strain>
    </source>
</reference>
<dbReference type="OrthoDB" id="5297026at2"/>
<dbReference type="Pfam" id="PF00126">
    <property type="entry name" value="HTH_1"/>
    <property type="match status" value="1"/>
</dbReference>
<dbReference type="AlphaFoldDB" id="A0A7Z0VHL6"/>
<protein>
    <submittedName>
        <fullName evidence="6">HTH-type transcriptional regulator CysB</fullName>
    </submittedName>
</protein>
<dbReference type="PANTHER" id="PTHR30126">
    <property type="entry name" value="HTH-TYPE TRANSCRIPTIONAL REGULATOR"/>
    <property type="match status" value="1"/>
</dbReference>
<dbReference type="SUPFAM" id="SSF46785">
    <property type="entry name" value="Winged helix' DNA-binding domain"/>
    <property type="match status" value="1"/>
</dbReference>
<dbReference type="Proteomes" id="UP000094769">
    <property type="component" value="Unassembled WGS sequence"/>
</dbReference>
<dbReference type="InterPro" id="IPR005119">
    <property type="entry name" value="LysR_subst-bd"/>
</dbReference>
<evidence type="ECO:0000256" key="2">
    <source>
        <dbReference type="ARBA" id="ARBA00023015"/>
    </source>
</evidence>
<dbReference type="Gene3D" id="3.40.190.10">
    <property type="entry name" value="Periplasmic binding protein-like II"/>
    <property type="match status" value="2"/>
</dbReference>
<dbReference type="EMBL" id="MARB01000037">
    <property type="protein sequence ID" value="ODJ85740.1"/>
    <property type="molecule type" value="Genomic_DNA"/>
</dbReference>
<dbReference type="GO" id="GO:0019344">
    <property type="term" value="P:cysteine biosynthetic process"/>
    <property type="evidence" value="ECO:0007669"/>
    <property type="project" value="TreeGrafter"/>
</dbReference>
<keyword evidence="2" id="KW-0805">Transcription regulation</keyword>
<dbReference type="InterPro" id="IPR036390">
    <property type="entry name" value="WH_DNA-bd_sf"/>
</dbReference>
<gene>
    <name evidence="6" type="primary">cysB_2</name>
    <name evidence="6" type="ORF">CODIS_40320</name>
</gene>
<dbReference type="InterPro" id="IPR037423">
    <property type="entry name" value="CysB_PBP2"/>
</dbReference>
<proteinExistence type="inferred from homology"/>
<evidence type="ECO:0000313" key="7">
    <source>
        <dbReference type="Proteomes" id="UP000094769"/>
    </source>
</evidence>
<organism evidence="6 7">
    <name type="scientific">Candidatus Thiodiazotropha endolucinida</name>
    <dbReference type="NCBI Taxonomy" id="1655433"/>
    <lineage>
        <taxon>Bacteria</taxon>
        <taxon>Pseudomonadati</taxon>
        <taxon>Pseudomonadota</taxon>
        <taxon>Gammaproteobacteria</taxon>
        <taxon>Chromatiales</taxon>
        <taxon>Sedimenticolaceae</taxon>
        <taxon>Candidatus Thiodiazotropha</taxon>
    </lineage>
</organism>
<dbReference type="GO" id="GO:0003700">
    <property type="term" value="F:DNA-binding transcription factor activity"/>
    <property type="evidence" value="ECO:0007669"/>
    <property type="project" value="InterPro"/>
</dbReference>
<dbReference type="SUPFAM" id="SSF53850">
    <property type="entry name" value="Periplasmic binding protein-like II"/>
    <property type="match status" value="1"/>
</dbReference>
<dbReference type="PANTHER" id="PTHR30126:SF6">
    <property type="entry name" value="HTH-TYPE TRANSCRIPTIONAL REGULATOR CYSB-RELATED"/>
    <property type="match status" value="1"/>
</dbReference>
<evidence type="ECO:0000313" key="6">
    <source>
        <dbReference type="EMBL" id="ODJ85740.1"/>
    </source>
</evidence>
<dbReference type="RefSeq" id="WP_069128341.1">
    <property type="nucleotide sequence ID" value="NZ_MARB01000037.1"/>
</dbReference>
<keyword evidence="4" id="KW-0804">Transcription</keyword>
<comment type="caution">
    <text evidence="6">The sequence shown here is derived from an EMBL/GenBank/DDBJ whole genome shotgun (WGS) entry which is preliminary data.</text>
</comment>
<dbReference type="PROSITE" id="PS50931">
    <property type="entry name" value="HTH_LYSR"/>
    <property type="match status" value="1"/>
</dbReference>
<name>A0A7Z0VHL6_9GAMM</name>
<evidence type="ECO:0000256" key="4">
    <source>
        <dbReference type="ARBA" id="ARBA00023163"/>
    </source>
</evidence>
<dbReference type="InterPro" id="IPR000847">
    <property type="entry name" value="LysR_HTH_N"/>
</dbReference>
<evidence type="ECO:0000256" key="3">
    <source>
        <dbReference type="ARBA" id="ARBA00023125"/>
    </source>
</evidence>
<accession>A0A7Z0VHL6</accession>
<evidence type="ECO:0000256" key="1">
    <source>
        <dbReference type="ARBA" id="ARBA00009437"/>
    </source>
</evidence>
<feature type="domain" description="HTH lysR-type" evidence="5">
    <location>
        <begin position="1"/>
        <end position="59"/>
    </location>
</feature>
<dbReference type="CDD" id="cd08413">
    <property type="entry name" value="PBP2_CysB_like"/>
    <property type="match status" value="1"/>
</dbReference>
<keyword evidence="7" id="KW-1185">Reference proteome</keyword>
<dbReference type="InterPro" id="IPR036388">
    <property type="entry name" value="WH-like_DNA-bd_sf"/>
</dbReference>
<dbReference type="Gene3D" id="1.10.10.10">
    <property type="entry name" value="Winged helix-like DNA-binding domain superfamily/Winged helix DNA-binding domain"/>
    <property type="match status" value="1"/>
</dbReference>
<sequence>MELRQLNSLVALAESGFNVTLAAKQIYLVQSAVSQHLAQLERELGTQLFVRKGKRLIALTAAGEEVLNYARQALAIRENILAVGRDHVEESSGILRIGTTHTQARYVLPAVIRAFRQIFPTVSLQIHQGTPQQLVEMALTDRADFSICTEELGEHSSLNAIPCYRWNRSLIALKGHPVLSQKPLSMESICDYPLITYTFGFTGANHMQITFTRAGLQPNVVLTAADTDVIKTYVREGMGVGLIASMAYSAEQDRDLEIRDLGNMLPWETTWVAYHKDKYLRRYQQKFIDLMESMVLENGVTRTNS</sequence>
<dbReference type="Pfam" id="PF03466">
    <property type="entry name" value="LysR_substrate"/>
    <property type="match status" value="1"/>
</dbReference>
<comment type="similarity">
    <text evidence="1">Belongs to the LysR transcriptional regulatory family.</text>
</comment>